<proteinExistence type="predicted"/>
<evidence type="ECO:0000256" key="1">
    <source>
        <dbReference type="SAM" id="SignalP"/>
    </source>
</evidence>
<gene>
    <name evidence="2" type="ORF">HMPREF9306_00665</name>
</gene>
<dbReference type="EMBL" id="AGZR01000005">
    <property type="protein sequence ID" value="EPD33134.1"/>
    <property type="molecule type" value="Genomic_DNA"/>
</dbReference>
<evidence type="ECO:0000313" key="3">
    <source>
        <dbReference type="Proteomes" id="UP000014417"/>
    </source>
</evidence>
<keyword evidence="1" id="KW-0732">Signal</keyword>
<evidence type="ECO:0000313" key="2">
    <source>
        <dbReference type="EMBL" id="EPD33134.1"/>
    </source>
</evidence>
<keyword evidence="3" id="KW-1185">Reference proteome</keyword>
<dbReference type="Proteomes" id="UP000014417">
    <property type="component" value="Unassembled WGS sequence"/>
</dbReference>
<dbReference type="HOGENOM" id="CLU_1965845_0_0_11"/>
<dbReference type="AlphaFoldDB" id="S2WZJ5"/>
<dbReference type="RefSeq" id="WP_016455509.1">
    <property type="nucleotide sequence ID" value="NZ_KE150269.1"/>
</dbReference>
<name>S2WZJ5_9ACTN</name>
<reference evidence="2 3" key="1">
    <citation type="submission" date="2013-04" db="EMBL/GenBank/DDBJ databases">
        <title>The Genome Sequence of Propionimicrobium lymphophilum ACS-093-V-SCH5.</title>
        <authorList>
            <consortium name="The Broad Institute Genomics Platform"/>
            <person name="Earl A."/>
            <person name="Ward D."/>
            <person name="Feldgarden M."/>
            <person name="Gevers D."/>
            <person name="Saerens B."/>
            <person name="Vaneechoutte M."/>
            <person name="Walker B."/>
            <person name="Young S."/>
            <person name="Zeng Q."/>
            <person name="Gargeya S."/>
            <person name="Fitzgerald M."/>
            <person name="Haas B."/>
            <person name="Abouelleil A."/>
            <person name="Allen A.W."/>
            <person name="Alvarado L."/>
            <person name="Arachchi H.M."/>
            <person name="Berlin A.M."/>
            <person name="Chapman S.B."/>
            <person name="Gainer-Dewar J."/>
            <person name="Goldberg J."/>
            <person name="Griggs A."/>
            <person name="Gujja S."/>
            <person name="Hansen M."/>
            <person name="Howarth C."/>
            <person name="Imamovic A."/>
            <person name="Ireland A."/>
            <person name="Larimer J."/>
            <person name="McCowan C."/>
            <person name="Murphy C."/>
            <person name="Pearson M."/>
            <person name="Poon T.W."/>
            <person name="Priest M."/>
            <person name="Roberts A."/>
            <person name="Saif S."/>
            <person name="Shea T."/>
            <person name="Sisk P."/>
            <person name="Sykes S."/>
            <person name="Wortman J."/>
            <person name="Nusbaum C."/>
            <person name="Birren B."/>
        </authorList>
    </citation>
    <scope>NUCLEOTIDE SEQUENCE [LARGE SCALE GENOMIC DNA]</scope>
    <source>
        <strain evidence="2 3">ACS-093-V-SCH5</strain>
    </source>
</reference>
<comment type="caution">
    <text evidence="2">The sequence shown here is derived from an EMBL/GenBank/DDBJ whole genome shotgun (WGS) entry which is preliminary data.</text>
</comment>
<feature type="signal peptide" evidence="1">
    <location>
        <begin position="1"/>
        <end position="29"/>
    </location>
</feature>
<dbReference type="PROSITE" id="PS51257">
    <property type="entry name" value="PROKAR_LIPOPROTEIN"/>
    <property type="match status" value="1"/>
</dbReference>
<feature type="chain" id="PRO_5004502520" description="Lipoprotein" evidence="1">
    <location>
        <begin position="30"/>
        <end position="123"/>
    </location>
</feature>
<sequence>MQSRKGISFSSLINLVVAVCLVGSLSACSSESEHSDFKSRQNIPWDSYSVTDDHTITFKVTTGDERCYYVATGSAESEGLLKVKFVQGTRKDAPDECTAIGVIKEIKIRTKRVASTLKVEEMK</sequence>
<accession>S2WZJ5</accession>
<evidence type="ECO:0008006" key="4">
    <source>
        <dbReference type="Google" id="ProtNLM"/>
    </source>
</evidence>
<organism evidence="2 3">
    <name type="scientific">Propionimicrobium lymphophilum ACS-093-V-SCH5</name>
    <dbReference type="NCBI Taxonomy" id="883161"/>
    <lineage>
        <taxon>Bacteria</taxon>
        <taxon>Bacillati</taxon>
        <taxon>Actinomycetota</taxon>
        <taxon>Actinomycetes</taxon>
        <taxon>Propionibacteriales</taxon>
        <taxon>Propionibacteriaceae</taxon>
        <taxon>Propionimicrobium</taxon>
    </lineage>
</organism>
<protein>
    <recommendedName>
        <fullName evidence="4">Lipoprotein</fullName>
    </recommendedName>
</protein>